<dbReference type="PANTHER" id="PTHR43544">
    <property type="entry name" value="SHORT-CHAIN DEHYDROGENASE/REDUCTASE"/>
    <property type="match status" value="1"/>
</dbReference>
<dbReference type="InterPro" id="IPR002347">
    <property type="entry name" value="SDR_fam"/>
</dbReference>
<dbReference type="GO" id="GO:0016491">
    <property type="term" value="F:oxidoreductase activity"/>
    <property type="evidence" value="ECO:0007669"/>
    <property type="project" value="UniProtKB-KW"/>
</dbReference>
<dbReference type="InterPro" id="IPR020904">
    <property type="entry name" value="Sc_DH/Rdtase_CS"/>
</dbReference>
<evidence type="ECO:0000256" key="1">
    <source>
        <dbReference type="ARBA" id="ARBA00006484"/>
    </source>
</evidence>
<evidence type="ECO:0008006" key="6">
    <source>
        <dbReference type="Google" id="ProtNLM"/>
    </source>
</evidence>
<dbReference type="GeneID" id="54300211"/>
<dbReference type="GO" id="GO:0005737">
    <property type="term" value="C:cytoplasm"/>
    <property type="evidence" value="ECO:0007669"/>
    <property type="project" value="TreeGrafter"/>
</dbReference>
<dbReference type="RefSeq" id="XP_033391364.1">
    <property type="nucleotide sequence ID" value="XM_033542714.1"/>
</dbReference>
<name>A0A6A6AVM8_9PEZI</name>
<evidence type="ECO:0000256" key="3">
    <source>
        <dbReference type="ARBA" id="ARBA00023002"/>
    </source>
</evidence>
<dbReference type="InterPro" id="IPR036291">
    <property type="entry name" value="NAD(P)-bd_dom_sf"/>
</dbReference>
<proteinExistence type="inferred from homology"/>
<keyword evidence="5" id="KW-1185">Reference proteome</keyword>
<dbReference type="Gene3D" id="3.40.50.720">
    <property type="entry name" value="NAD(P)-binding Rossmann-like Domain"/>
    <property type="match status" value="1"/>
</dbReference>
<protein>
    <recommendedName>
        <fullName evidence="6">NAD(P)-binding protein</fullName>
    </recommendedName>
</protein>
<dbReference type="SUPFAM" id="SSF51735">
    <property type="entry name" value="NAD(P)-binding Rossmann-fold domains"/>
    <property type="match status" value="1"/>
</dbReference>
<dbReference type="Pfam" id="PF00106">
    <property type="entry name" value="adh_short"/>
    <property type="match status" value="1"/>
</dbReference>
<evidence type="ECO:0000313" key="4">
    <source>
        <dbReference type="EMBL" id="KAF2135646.1"/>
    </source>
</evidence>
<comment type="similarity">
    <text evidence="1">Belongs to the short-chain dehydrogenases/reductases (SDR) family.</text>
</comment>
<accession>A0A6A6AVM8</accession>
<dbReference type="PANTHER" id="PTHR43544:SF7">
    <property type="entry name" value="NADB-LER2"/>
    <property type="match status" value="1"/>
</dbReference>
<evidence type="ECO:0000313" key="5">
    <source>
        <dbReference type="Proteomes" id="UP000799438"/>
    </source>
</evidence>
<dbReference type="OrthoDB" id="9876299at2759"/>
<keyword evidence="3" id="KW-0560">Oxidoreductase</keyword>
<evidence type="ECO:0000256" key="2">
    <source>
        <dbReference type="ARBA" id="ARBA00022857"/>
    </source>
</evidence>
<dbReference type="Proteomes" id="UP000799438">
    <property type="component" value="Unassembled WGS sequence"/>
</dbReference>
<organism evidence="4 5">
    <name type="scientific">Aplosporella prunicola CBS 121167</name>
    <dbReference type="NCBI Taxonomy" id="1176127"/>
    <lineage>
        <taxon>Eukaryota</taxon>
        <taxon>Fungi</taxon>
        <taxon>Dikarya</taxon>
        <taxon>Ascomycota</taxon>
        <taxon>Pezizomycotina</taxon>
        <taxon>Dothideomycetes</taxon>
        <taxon>Dothideomycetes incertae sedis</taxon>
        <taxon>Botryosphaeriales</taxon>
        <taxon>Aplosporellaceae</taxon>
        <taxon>Aplosporella</taxon>
    </lineage>
</organism>
<gene>
    <name evidence="4" type="ORF">K452DRAFT_303398</name>
</gene>
<dbReference type="EMBL" id="ML995562">
    <property type="protein sequence ID" value="KAF2135646.1"/>
    <property type="molecule type" value="Genomic_DNA"/>
</dbReference>
<sequence length="250" mass="26281">MASQTVVLITGAGRGIGKALATSYLGRDNTIVVAAIRKAASAEALSSIPKGNNSKLIVVHIDSSEEKSATAAVHELVSKHSIDHLDIVIANAGIIEDYSPVANLPLNVLKHHVEVNSYGPLLLFQATLPLLEKASSPAKFIAIGSPSGSISTIETRPFPVAAYGISKAAVHYIVRKIHVEHHEIIAFVVDPGFVQTESGNSAAVAFGLKEAPTTIADSTKFLISTIEGATKEKTSGHFPSMLLQGGDFAW</sequence>
<reference evidence="4" key="1">
    <citation type="journal article" date="2020" name="Stud. Mycol.">
        <title>101 Dothideomycetes genomes: a test case for predicting lifestyles and emergence of pathogens.</title>
        <authorList>
            <person name="Haridas S."/>
            <person name="Albert R."/>
            <person name="Binder M."/>
            <person name="Bloem J."/>
            <person name="Labutti K."/>
            <person name="Salamov A."/>
            <person name="Andreopoulos B."/>
            <person name="Baker S."/>
            <person name="Barry K."/>
            <person name="Bills G."/>
            <person name="Bluhm B."/>
            <person name="Cannon C."/>
            <person name="Castanera R."/>
            <person name="Culley D."/>
            <person name="Daum C."/>
            <person name="Ezra D."/>
            <person name="Gonzalez J."/>
            <person name="Henrissat B."/>
            <person name="Kuo A."/>
            <person name="Liang C."/>
            <person name="Lipzen A."/>
            <person name="Lutzoni F."/>
            <person name="Magnuson J."/>
            <person name="Mondo S."/>
            <person name="Nolan M."/>
            <person name="Ohm R."/>
            <person name="Pangilinan J."/>
            <person name="Park H.-J."/>
            <person name="Ramirez L."/>
            <person name="Alfaro M."/>
            <person name="Sun H."/>
            <person name="Tritt A."/>
            <person name="Yoshinaga Y."/>
            <person name="Zwiers L.-H."/>
            <person name="Turgeon B."/>
            <person name="Goodwin S."/>
            <person name="Spatafora J."/>
            <person name="Crous P."/>
            <person name="Grigoriev I."/>
        </authorList>
    </citation>
    <scope>NUCLEOTIDE SEQUENCE</scope>
    <source>
        <strain evidence="4">CBS 121167</strain>
    </source>
</reference>
<dbReference type="InterPro" id="IPR051468">
    <property type="entry name" value="Fungal_SecMetab_SDRs"/>
</dbReference>
<dbReference type="AlphaFoldDB" id="A0A6A6AVM8"/>
<dbReference type="PRINTS" id="PR00081">
    <property type="entry name" value="GDHRDH"/>
</dbReference>
<dbReference type="PROSITE" id="PS00061">
    <property type="entry name" value="ADH_SHORT"/>
    <property type="match status" value="1"/>
</dbReference>
<keyword evidence="2" id="KW-0521">NADP</keyword>